<proteinExistence type="predicted"/>
<evidence type="ECO:0000313" key="2">
    <source>
        <dbReference type="Proteomes" id="UP000030111"/>
    </source>
</evidence>
<organism evidence="1 2">
    <name type="scientific">Flavobacterium subsaxonicum WB 4.1-42 = DSM 21790</name>
    <dbReference type="NCBI Taxonomy" id="1121898"/>
    <lineage>
        <taxon>Bacteria</taxon>
        <taxon>Pseudomonadati</taxon>
        <taxon>Bacteroidota</taxon>
        <taxon>Flavobacteriia</taxon>
        <taxon>Flavobacteriales</taxon>
        <taxon>Flavobacteriaceae</taxon>
        <taxon>Flavobacterium</taxon>
    </lineage>
</organism>
<keyword evidence="2" id="KW-1185">Reference proteome</keyword>
<name>A0A0A2MUH3_9FLAO</name>
<dbReference type="EMBL" id="JRLY01000014">
    <property type="protein sequence ID" value="KGO91875.1"/>
    <property type="molecule type" value="Genomic_DNA"/>
</dbReference>
<sequence>MRKSLIVKNSIRIEASPSRVWEILTKPEYIRQWGFLPEDFGDYDISPATIIEYPDRRLNVVDYELNKTLRYSLYMPTWEENVTSVGYTYSLSTDAEGHTWLNVEIGDFAILVEGDTYYGESSIFGETASHKIKALAEKRQISL</sequence>
<dbReference type="InterPro" id="IPR023393">
    <property type="entry name" value="START-like_dom_sf"/>
</dbReference>
<dbReference type="SUPFAM" id="SSF55961">
    <property type="entry name" value="Bet v1-like"/>
    <property type="match status" value="1"/>
</dbReference>
<protein>
    <recommendedName>
        <fullName evidence="3">ATPase</fullName>
    </recommendedName>
</protein>
<gene>
    <name evidence="1" type="ORF">Q766_15650</name>
</gene>
<reference evidence="1 2" key="1">
    <citation type="submission" date="2013-09" db="EMBL/GenBank/DDBJ databases">
        <authorList>
            <person name="Zeng Z."/>
            <person name="Chen C."/>
        </authorList>
    </citation>
    <scope>NUCLEOTIDE SEQUENCE [LARGE SCALE GENOMIC DNA]</scope>
    <source>
        <strain evidence="1 2">WB 4.1-42</strain>
    </source>
</reference>
<dbReference type="STRING" id="1121898.GCA_000422725_00039"/>
<accession>A0A0A2MUH3</accession>
<dbReference type="RefSeq" id="WP_035739056.1">
    <property type="nucleotide sequence ID" value="NZ_JRLY01000014.1"/>
</dbReference>
<dbReference type="AlphaFoldDB" id="A0A0A2MUH3"/>
<comment type="caution">
    <text evidence="1">The sequence shown here is derived from an EMBL/GenBank/DDBJ whole genome shotgun (WGS) entry which is preliminary data.</text>
</comment>
<evidence type="ECO:0000313" key="1">
    <source>
        <dbReference type="EMBL" id="KGO91875.1"/>
    </source>
</evidence>
<evidence type="ECO:0008006" key="3">
    <source>
        <dbReference type="Google" id="ProtNLM"/>
    </source>
</evidence>
<dbReference type="Proteomes" id="UP000030111">
    <property type="component" value="Unassembled WGS sequence"/>
</dbReference>
<dbReference type="eggNOG" id="COG3832">
    <property type="taxonomic scope" value="Bacteria"/>
</dbReference>
<dbReference type="Gene3D" id="3.30.530.20">
    <property type="match status" value="1"/>
</dbReference>
<dbReference type="OrthoDB" id="2355173at2"/>